<feature type="compositionally biased region" description="Low complexity" evidence="2">
    <location>
        <begin position="1040"/>
        <end position="1049"/>
    </location>
</feature>
<feature type="domain" description="Dec-1 protein C-terminal" evidence="5">
    <location>
        <begin position="877"/>
        <end position="971"/>
    </location>
</feature>
<proteinExistence type="predicted"/>
<organism evidence="6 7">
    <name type="scientific">Drosophila madeirensis</name>
    <name type="common">Fruit fly</name>
    <dbReference type="NCBI Taxonomy" id="30013"/>
    <lineage>
        <taxon>Eukaryota</taxon>
        <taxon>Metazoa</taxon>
        <taxon>Ecdysozoa</taxon>
        <taxon>Arthropoda</taxon>
        <taxon>Hexapoda</taxon>
        <taxon>Insecta</taxon>
        <taxon>Pterygota</taxon>
        <taxon>Neoptera</taxon>
        <taxon>Endopterygota</taxon>
        <taxon>Diptera</taxon>
        <taxon>Brachycera</taxon>
        <taxon>Muscomorpha</taxon>
        <taxon>Ephydroidea</taxon>
        <taxon>Drosophilidae</taxon>
        <taxon>Drosophila</taxon>
        <taxon>Sophophora</taxon>
    </lineage>
</organism>
<feature type="signal peptide" evidence="3">
    <location>
        <begin position="1"/>
        <end position="19"/>
    </location>
</feature>
<dbReference type="GO" id="GO:0005576">
    <property type="term" value="C:extracellular region"/>
    <property type="evidence" value="ECO:0007669"/>
    <property type="project" value="InterPro"/>
</dbReference>
<feature type="region of interest" description="Disordered" evidence="2">
    <location>
        <begin position="935"/>
        <end position="988"/>
    </location>
</feature>
<dbReference type="GO" id="GO:0042600">
    <property type="term" value="C:egg chorion"/>
    <property type="evidence" value="ECO:0007669"/>
    <property type="project" value="InterPro"/>
</dbReference>
<keyword evidence="3" id="KW-0732">Signal</keyword>
<feature type="region of interest" description="Disordered" evidence="2">
    <location>
        <begin position="1198"/>
        <end position="1298"/>
    </location>
</feature>
<feature type="region of interest" description="Disordered" evidence="2">
    <location>
        <begin position="258"/>
        <end position="295"/>
    </location>
</feature>
<feature type="domain" description="DEC-1 protein N-terminal" evidence="4">
    <location>
        <begin position="78"/>
        <end position="471"/>
    </location>
</feature>
<feature type="compositionally biased region" description="Acidic residues" evidence="2">
    <location>
        <begin position="1275"/>
        <end position="1298"/>
    </location>
</feature>
<dbReference type="Pfam" id="PF04625">
    <property type="entry name" value="DEC-1_N"/>
    <property type="match status" value="1"/>
</dbReference>
<feature type="compositionally biased region" description="Polar residues" evidence="2">
    <location>
        <begin position="1017"/>
        <end position="1027"/>
    </location>
</feature>
<evidence type="ECO:0000256" key="2">
    <source>
        <dbReference type="SAM" id="MobiDB-lite"/>
    </source>
</evidence>
<feature type="compositionally biased region" description="Gly residues" evidence="2">
    <location>
        <begin position="945"/>
        <end position="988"/>
    </location>
</feature>
<dbReference type="InterPro" id="IPR006719">
    <property type="entry name" value="DEC-1_N"/>
</dbReference>
<feature type="region of interest" description="Disordered" evidence="2">
    <location>
        <begin position="1017"/>
        <end position="1079"/>
    </location>
</feature>
<feature type="compositionally biased region" description="Low complexity" evidence="2">
    <location>
        <begin position="229"/>
        <end position="238"/>
    </location>
</feature>
<feature type="region of interest" description="Disordered" evidence="2">
    <location>
        <begin position="27"/>
        <end position="49"/>
    </location>
</feature>
<keyword evidence="7" id="KW-1185">Reference proteome</keyword>
<evidence type="ECO:0000259" key="5">
    <source>
        <dbReference type="Pfam" id="PF04626"/>
    </source>
</evidence>
<dbReference type="GO" id="GO:0007304">
    <property type="term" value="P:chorion-containing eggshell formation"/>
    <property type="evidence" value="ECO:0007669"/>
    <property type="project" value="InterPro"/>
</dbReference>
<feature type="compositionally biased region" description="Acidic residues" evidence="2">
    <location>
        <begin position="1064"/>
        <end position="1074"/>
    </location>
</feature>
<evidence type="ECO:0000256" key="1">
    <source>
        <dbReference type="SAM" id="Coils"/>
    </source>
</evidence>
<dbReference type="Proteomes" id="UP001500889">
    <property type="component" value="Chromosome A"/>
</dbReference>
<feature type="chain" id="PRO_5043661609" evidence="3">
    <location>
        <begin position="20"/>
        <end position="1298"/>
    </location>
</feature>
<dbReference type="EMBL" id="AP029266">
    <property type="protein sequence ID" value="BFG02461.1"/>
    <property type="molecule type" value="Genomic_DNA"/>
</dbReference>
<evidence type="ECO:0000313" key="7">
    <source>
        <dbReference type="Proteomes" id="UP001500889"/>
    </source>
</evidence>
<dbReference type="PANTHER" id="PTHR46723:SF1">
    <property type="entry name" value="LEUCINE-RICH REPEAT AND IQ DOMAIN-CONTAINING PROTEIN 3"/>
    <property type="match status" value="1"/>
</dbReference>
<dbReference type="InterPro" id="IPR052859">
    <property type="entry name" value="LRR-IQ_domain_protein"/>
</dbReference>
<reference evidence="6 7" key="1">
    <citation type="submission" date="2024-02" db="EMBL/GenBank/DDBJ databases">
        <title>A chromosome-level genome assembly of Drosophila madeirensis, a fruit fly species endemic to Madeira island.</title>
        <authorList>
            <person name="Tomihara K."/>
            <person name="Llopart A."/>
            <person name="Yamamoto D."/>
        </authorList>
    </citation>
    <scope>NUCLEOTIDE SEQUENCE [LARGE SCALE GENOMIC DNA]</scope>
    <source>
        <strain evidence="6 7">RF1</strain>
    </source>
</reference>
<sequence length="1298" mass="147640">MRLQCLLLLAPCLALVVLGQETAPQATVTTGDAGEQENPNNGTADTKPRMPTEEAILSQMPPITPLRSGVPSLDAFYMLFPALGSLLRWGALFPAPTILGAVPDSLQPTAAASKVVLVLADDPTAKTRVPRQDAPPPTNPFGQFLAQMPNANFAQGLMNPANFNPDNFNLGQMAPNVGQALTNMQLPPMPAMPQFGFENILGAAPPPPPAALPPAPAEPAPPADKPADEPAAPVAAPNPFAFLNPSNFDMNQMLGQAQQSLPPMPSGVDFFSNLRQMWPGAPPASPAPGSEGQASDISEIRVRPEEAAYSQDNDLDEKERVPLLWFRMPMNRQGDEGESKPLEDLRVEAKLRAFERQVIAELKMLQQIERVAKEMRSSAASSSGSGSPYKISYPLSRTPVHKITRADIEQALRDDYVRRLLHKEAQRKSRVNHAAFKRQTMPADASMSKEDIVKIMAYAYRMATEQQSAEKNKEDKIYAAYRATGEKPQQQERQMQQQPMMMQQQPMPQMQQRQWEAEKQEAKMQQNPMMMMQQQPRQWEAEQNEAKMQQQRQMMAEQQPMMMQQQQRQWEAEQKEAKIQQNPMMMQQRQWEAEQKEAKIQQNPMMMQQRQWEAEQQQQRQMMAEQAQMQQQPMMHMQQRMEQQQQQQPMITMQEPMRMEQQPMMMQQRQMAMEPPQMQQNPMMQMQQRQWEAEQKDAKLQQQRQWEAEQNEAKMQQNPMMIQQQQRQWEAEQNEAKMQQQQRQWEAEKQEAKIQQSPMMMQQRQWEAEKQEDKIQQNPMMMQQRQWEAEKQEAKIQQNPMMMQQRQWEAEKQEAKIQQNPMMMQQRQWEAEKQEAKIQQNPMMMQQQQRQMTMDPMQMQQLDSARQWGEPQGEAGEEGEAMLGEAEPQMPEVPGQARHKGVDMLGLGGNKRKKSKHGQGSPTVINYYAVQQQQYPRPQPSYGTSYGGGGYGSNAYGGGGYSSGGYSSGGYSSGGHSSGGYSSGGHSSGGYSSGGYRAALGNDEVDEMLRQHQTMARTINPGNPNGVQQQEQEQQRTSNQTTPQLTPTQRLHKSQSSASTASESESETETESESDPVLGSKYSFKEGILQPYMGLLPISHPDDPWTHKAYDPHHALYTGGGSYAAYLKDNDGRRRRDTHIMPQMPQQRSLLTPDMLERLLRIKIEFQRRFPHLYKTMLSHHTNQTRVEVQPPVLGRKKAAVKEAKPKYESEEGPVYELGAAERGLFEEEEEDQAEAAADPEPNLDIKESQESINNNNNDGDDDDDMSTSGRKEQDDNELDYFNFDDDDDDDDTDNIDD</sequence>
<feature type="coiled-coil region" evidence="1">
    <location>
        <begin position="722"/>
        <end position="755"/>
    </location>
</feature>
<dbReference type="InterPro" id="IPR006720">
    <property type="entry name" value="DEC-1_C"/>
</dbReference>
<accession>A0AAU9G418</accession>
<feature type="region of interest" description="Disordered" evidence="2">
    <location>
        <begin position="889"/>
        <end position="921"/>
    </location>
</feature>
<dbReference type="Pfam" id="PF04626">
    <property type="entry name" value="DEC-1_C"/>
    <property type="match status" value="1"/>
</dbReference>
<feature type="compositionally biased region" description="Low complexity" evidence="2">
    <location>
        <begin position="935"/>
        <end position="944"/>
    </location>
</feature>
<protein>
    <submittedName>
        <fullName evidence="6">Defective chorion-1 protein FC125</fullName>
    </submittedName>
</protein>
<feature type="compositionally biased region" description="Basic and acidic residues" evidence="2">
    <location>
        <begin position="1200"/>
        <end position="1210"/>
    </location>
</feature>
<feature type="region of interest" description="Disordered" evidence="2">
    <location>
        <begin position="201"/>
        <end position="238"/>
    </location>
</feature>
<gene>
    <name evidence="6" type="ORF">DMAD_01956</name>
</gene>
<feature type="compositionally biased region" description="Pro residues" evidence="2">
    <location>
        <begin position="204"/>
        <end position="224"/>
    </location>
</feature>
<evidence type="ECO:0000313" key="6">
    <source>
        <dbReference type="EMBL" id="BFG02461.1"/>
    </source>
</evidence>
<dbReference type="GO" id="GO:0005213">
    <property type="term" value="F:structural constituent of egg chorion"/>
    <property type="evidence" value="ECO:0007669"/>
    <property type="project" value="InterPro"/>
</dbReference>
<evidence type="ECO:0000256" key="3">
    <source>
        <dbReference type="SAM" id="SignalP"/>
    </source>
</evidence>
<name>A0AAU9G418_DROMD</name>
<evidence type="ECO:0000259" key="4">
    <source>
        <dbReference type="Pfam" id="PF04625"/>
    </source>
</evidence>
<keyword evidence="1" id="KW-0175">Coiled coil</keyword>
<dbReference type="PANTHER" id="PTHR46723">
    <property type="entry name" value="LEUCINE-RICH REPEAT AND IQ DOMAIN-CONTAINING PROTEIN 3"/>
    <property type="match status" value="1"/>
</dbReference>